<keyword evidence="2" id="KW-1185">Reference proteome</keyword>
<name>A0ACD3A145_9AGAR</name>
<proteinExistence type="predicted"/>
<dbReference type="Proteomes" id="UP000308600">
    <property type="component" value="Unassembled WGS sequence"/>
</dbReference>
<evidence type="ECO:0000313" key="2">
    <source>
        <dbReference type="Proteomes" id="UP000308600"/>
    </source>
</evidence>
<gene>
    <name evidence="1" type="ORF">BDN72DRAFT_966080</name>
</gene>
<accession>A0ACD3A145</accession>
<organism evidence="1 2">
    <name type="scientific">Pluteus cervinus</name>
    <dbReference type="NCBI Taxonomy" id="181527"/>
    <lineage>
        <taxon>Eukaryota</taxon>
        <taxon>Fungi</taxon>
        <taxon>Dikarya</taxon>
        <taxon>Basidiomycota</taxon>
        <taxon>Agaricomycotina</taxon>
        <taxon>Agaricomycetes</taxon>
        <taxon>Agaricomycetidae</taxon>
        <taxon>Agaricales</taxon>
        <taxon>Pluteineae</taxon>
        <taxon>Pluteaceae</taxon>
        <taxon>Pluteus</taxon>
    </lineage>
</organism>
<protein>
    <submittedName>
        <fullName evidence="1">Uncharacterized protein</fullName>
    </submittedName>
</protein>
<reference evidence="1 2" key="1">
    <citation type="journal article" date="2019" name="Nat. Ecol. Evol.">
        <title>Megaphylogeny resolves global patterns of mushroom evolution.</title>
        <authorList>
            <person name="Varga T."/>
            <person name="Krizsan K."/>
            <person name="Foldi C."/>
            <person name="Dima B."/>
            <person name="Sanchez-Garcia M."/>
            <person name="Sanchez-Ramirez S."/>
            <person name="Szollosi G.J."/>
            <person name="Szarkandi J.G."/>
            <person name="Papp V."/>
            <person name="Albert L."/>
            <person name="Andreopoulos W."/>
            <person name="Angelini C."/>
            <person name="Antonin V."/>
            <person name="Barry K.W."/>
            <person name="Bougher N.L."/>
            <person name="Buchanan P."/>
            <person name="Buyck B."/>
            <person name="Bense V."/>
            <person name="Catcheside P."/>
            <person name="Chovatia M."/>
            <person name="Cooper J."/>
            <person name="Damon W."/>
            <person name="Desjardin D."/>
            <person name="Finy P."/>
            <person name="Geml J."/>
            <person name="Haridas S."/>
            <person name="Hughes K."/>
            <person name="Justo A."/>
            <person name="Karasinski D."/>
            <person name="Kautmanova I."/>
            <person name="Kiss B."/>
            <person name="Kocsube S."/>
            <person name="Kotiranta H."/>
            <person name="LaButti K.M."/>
            <person name="Lechner B.E."/>
            <person name="Liimatainen K."/>
            <person name="Lipzen A."/>
            <person name="Lukacs Z."/>
            <person name="Mihaltcheva S."/>
            <person name="Morgado L.N."/>
            <person name="Niskanen T."/>
            <person name="Noordeloos M.E."/>
            <person name="Ohm R.A."/>
            <person name="Ortiz-Santana B."/>
            <person name="Ovrebo C."/>
            <person name="Racz N."/>
            <person name="Riley R."/>
            <person name="Savchenko A."/>
            <person name="Shiryaev A."/>
            <person name="Soop K."/>
            <person name="Spirin V."/>
            <person name="Szebenyi C."/>
            <person name="Tomsovsky M."/>
            <person name="Tulloss R.E."/>
            <person name="Uehling J."/>
            <person name="Grigoriev I.V."/>
            <person name="Vagvolgyi C."/>
            <person name="Papp T."/>
            <person name="Martin F.M."/>
            <person name="Miettinen O."/>
            <person name="Hibbett D.S."/>
            <person name="Nagy L.G."/>
        </authorList>
    </citation>
    <scope>NUCLEOTIDE SEQUENCE [LARGE SCALE GENOMIC DNA]</scope>
    <source>
        <strain evidence="1 2">NL-1719</strain>
    </source>
</reference>
<dbReference type="EMBL" id="ML208989">
    <property type="protein sequence ID" value="TFK59400.1"/>
    <property type="molecule type" value="Genomic_DNA"/>
</dbReference>
<evidence type="ECO:0000313" key="1">
    <source>
        <dbReference type="EMBL" id="TFK59400.1"/>
    </source>
</evidence>
<sequence length="298" mass="33216">MSGALVASDGLNPVAVRGVEIGTLLALLVHGSLVTQFITYYQRYPSDSVWLKLVIAAIGLASLGHVIFIIWTLCLITMRGIDELSLPFAMPITFPVGLIFTSILQFLVQLTYAYRMYKFSKNYVIAIFVALGVIYNIIAAPAFALEFPLDSFEAQLAYQHKKFWLINSQFINTAVNDVVITLCMCYYLRKGRTDVLKRTSRVIERLMVWTIQTSAPTCFLGIAVVATFMLDMPNNVWIGLSVLATPIYPAALLAFLNGRESLTRDTKVQLSTDTTSYSTAHSMSRSIPKNQWDEPSEA</sequence>